<dbReference type="SUPFAM" id="SSF46785">
    <property type="entry name" value="Winged helix' DNA-binding domain"/>
    <property type="match status" value="1"/>
</dbReference>
<dbReference type="PROSITE" id="PS50931">
    <property type="entry name" value="HTH_LYSR"/>
    <property type="match status" value="1"/>
</dbReference>
<dbReference type="GO" id="GO:0003700">
    <property type="term" value="F:DNA-binding transcription factor activity"/>
    <property type="evidence" value="ECO:0007669"/>
    <property type="project" value="InterPro"/>
</dbReference>
<dbReference type="Pfam" id="PF00126">
    <property type="entry name" value="HTH_1"/>
    <property type="match status" value="1"/>
</dbReference>
<accession>A0A1H8LIM0</accession>
<feature type="domain" description="HTH lysR-type" evidence="5">
    <location>
        <begin position="16"/>
        <end position="73"/>
    </location>
</feature>
<sequence length="321" mass="35489">MKSMSKKYEQRLPWQLDWNLLRTFMVVVDECGITPAANFLGLKQPTISAALKRLEDSFGGRLVNRSPTHFSVTPLGQVLYAEARSVFGTVSQLPNLMAGMDDQVTGHISIAVASHVVSHHFDAVLEQFNAAHPQVTYSFSTIESADVVAHVQQNRVTLGLCLLQEPPLRLDTKPLFREYFGFFCGPKHRLFGKKDIPLSALRGEYAVSFQTDEANGPLYSVAAMRAKAGLQPGLKGISSSLPEVRRMIMSNIGIGALPVHVAARDVRQGFLWQLPPYTALPMVDVHLLTNPKRTMNRGEAALLALLHATLNDISLEARTYR</sequence>
<dbReference type="InterPro" id="IPR000847">
    <property type="entry name" value="LysR_HTH_N"/>
</dbReference>
<gene>
    <name evidence="6" type="ORF">SAMN05216227_104215</name>
</gene>
<keyword evidence="7" id="KW-1185">Reference proteome</keyword>
<proteinExistence type="inferred from homology"/>
<dbReference type="Pfam" id="PF03466">
    <property type="entry name" value="LysR_substrate"/>
    <property type="match status" value="1"/>
</dbReference>
<keyword evidence="3" id="KW-0238">DNA-binding</keyword>
<dbReference type="PANTHER" id="PTHR30419:SF8">
    <property type="entry name" value="NITROGEN ASSIMILATION TRANSCRIPTIONAL ACTIVATOR-RELATED"/>
    <property type="match status" value="1"/>
</dbReference>
<dbReference type="InterPro" id="IPR036388">
    <property type="entry name" value="WH-like_DNA-bd_sf"/>
</dbReference>
<dbReference type="CDD" id="cd05466">
    <property type="entry name" value="PBP2_LTTR_substrate"/>
    <property type="match status" value="1"/>
</dbReference>
<dbReference type="GO" id="GO:0005829">
    <property type="term" value="C:cytosol"/>
    <property type="evidence" value="ECO:0007669"/>
    <property type="project" value="TreeGrafter"/>
</dbReference>
<dbReference type="PRINTS" id="PR00039">
    <property type="entry name" value="HTHLYSR"/>
</dbReference>
<dbReference type="InterPro" id="IPR005119">
    <property type="entry name" value="LysR_subst-bd"/>
</dbReference>
<dbReference type="PANTHER" id="PTHR30419">
    <property type="entry name" value="HTH-TYPE TRANSCRIPTIONAL REGULATOR YBHD"/>
    <property type="match status" value="1"/>
</dbReference>
<reference evidence="6 7" key="1">
    <citation type="submission" date="2016-10" db="EMBL/GenBank/DDBJ databases">
        <authorList>
            <person name="de Groot N.N."/>
        </authorList>
    </citation>
    <scope>NUCLEOTIDE SEQUENCE [LARGE SCALE GENOMIC DNA]</scope>
    <source>
        <strain evidence="6 7">CGMCC 1.10836</strain>
    </source>
</reference>
<evidence type="ECO:0000256" key="4">
    <source>
        <dbReference type="ARBA" id="ARBA00023163"/>
    </source>
</evidence>
<dbReference type="GO" id="GO:0003677">
    <property type="term" value="F:DNA binding"/>
    <property type="evidence" value="ECO:0007669"/>
    <property type="project" value="UniProtKB-KW"/>
</dbReference>
<evidence type="ECO:0000313" key="6">
    <source>
        <dbReference type="EMBL" id="SEO05052.1"/>
    </source>
</evidence>
<dbReference type="Gene3D" id="1.10.10.10">
    <property type="entry name" value="Winged helix-like DNA-binding domain superfamily/Winged helix DNA-binding domain"/>
    <property type="match status" value="1"/>
</dbReference>
<evidence type="ECO:0000313" key="7">
    <source>
        <dbReference type="Proteomes" id="UP000183002"/>
    </source>
</evidence>
<protein>
    <submittedName>
        <fullName evidence="6">Transcriptional regulator, LysR family</fullName>
    </submittedName>
</protein>
<keyword evidence="4" id="KW-0804">Transcription</keyword>
<comment type="similarity">
    <text evidence="1">Belongs to the LysR transcriptional regulatory family.</text>
</comment>
<dbReference type="EMBL" id="FOCO01000042">
    <property type="protein sequence ID" value="SEO05052.1"/>
    <property type="molecule type" value="Genomic_DNA"/>
</dbReference>
<evidence type="ECO:0000256" key="2">
    <source>
        <dbReference type="ARBA" id="ARBA00023015"/>
    </source>
</evidence>
<evidence type="ECO:0000259" key="5">
    <source>
        <dbReference type="PROSITE" id="PS50931"/>
    </source>
</evidence>
<evidence type="ECO:0000256" key="1">
    <source>
        <dbReference type="ARBA" id="ARBA00009437"/>
    </source>
</evidence>
<dbReference type="AlphaFoldDB" id="A0A1H8LIM0"/>
<dbReference type="InterPro" id="IPR036390">
    <property type="entry name" value="WH_DNA-bd_sf"/>
</dbReference>
<dbReference type="Gene3D" id="3.40.190.290">
    <property type="match status" value="1"/>
</dbReference>
<evidence type="ECO:0000256" key="3">
    <source>
        <dbReference type="ARBA" id="ARBA00023125"/>
    </source>
</evidence>
<dbReference type="SUPFAM" id="SSF53850">
    <property type="entry name" value="Periplasmic binding protein-like II"/>
    <property type="match status" value="1"/>
</dbReference>
<dbReference type="InterPro" id="IPR050950">
    <property type="entry name" value="HTH-type_LysR_regulators"/>
</dbReference>
<keyword evidence="2" id="KW-0805">Transcription regulation</keyword>
<dbReference type="Proteomes" id="UP000183002">
    <property type="component" value="Unassembled WGS sequence"/>
</dbReference>
<name>A0A1H8LIM0_9RHOB</name>
<organism evidence="6 7">
    <name type="scientific">Pseudorhodobacter antarcticus</name>
    <dbReference type="NCBI Taxonomy" id="1077947"/>
    <lineage>
        <taxon>Bacteria</taxon>
        <taxon>Pseudomonadati</taxon>
        <taxon>Pseudomonadota</taxon>
        <taxon>Alphaproteobacteria</taxon>
        <taxon>Rhodobacterales</taxon>
        <taxon>Paracoccaceae</taxon>
        <taxon>Pseudorhodobacter</taxon>
    </lineage>
</organism>
<dbReference type="STRING" id="1077947.SAMN05216227_104215"/>